<feature type="region of interest" description="Disordered" evidence="5">
    <location>
        <begin position="221"/>
        <end position="243"/>
    </location>
</feature>
<keyword evidence="3" id="KW-0547">Nucleotide-binding</keyword>
<accession>A0ABP5GA40</accession>
<keyword evidence="2 6" id="KW-0548">Nucleotidyltransferase</keyword>
<sequence>MGRMSPPSITARLGEGPVGRPSPDWTVIMPVKPPSLGKTRLGTTVPVRAALSRAMAVDTIEAVSRCPAVDRIIVVTEDVDVASEAASVARFVDPLLIDVHPRPGRTADGAEPALIAAVDRGAEVAGRSCHRAALLADLPSLAPRDLARALRAAIRVERGIVADATTSGTTLLTARADVEWRSSYGRHSYLRHLALGHVDLPTEPGSTLRFDVDTRRDLEAARRRGVGPRTAGVLSTAPEAAWT</sequence>
<dbReference type="Gene3D" id="3.90.550.10">
    <property type="entry name" value="Spore Coat Polysaccharide Biosynthesis Protein SpsA, Chain A"/>
    <property type="match status" value="1"/>
</dbReference>
<dbReference type="InterPro" id="IPR002835">
    <property type="entry name" value="CofC"/>
</dbReference>
<dbReference type="PANTHER" id="PTHR40392">
    <property type="entry name" value="2-PHOSPHO-L-LACTATE GUANYLYLTRANSFERASE"/>
    <property type="match status" value="1"/>
</dbReference>
<dbReference type="GO" id="GO:0016779">
    <property type="term" value="F:nucleotidyltransferase activity"/>
    <property type="evidence" value="ECO:0007669"/>
    <property type="project" value="UniProtKB-KW"/>
</dbReference>
<dbReference type="InterPro" id="IPR029044">
    <property type="entry name" value="Nucleotide-diphossugar_trans"/>
</dbReference>
<organism evidence="6 7">
    <name type="scientific">Agromyces tropicus</name>
    <dbReference type="NCBI Taxonomy" id="555371"/>
    <lineage>
        <taxon>Bacteria</taxon>
        <taxon>Bacillati</taxon>
        <taxon>Actinomycetota</taxon>
        <taxon>Actinomycetes</taxon>
        <taxon>Micrococcales</taxon>
        <taxon>Microbacteriaceae</taxon>
        <taxon>Agromyces</taxon>
    </lineage>
</organism>
<reference evidence="7" key="1">
    <citation type="journal article" date="2019" name="Int. J. Syst. Evol. Microbiol.">
        <title>The Global Catalogue of Microorganisms (GCM) 10K type strain sequencing project: providing services to taxonomists for standard genome sequencing and annotation.</title>
        <authorList>
            <consortium name="The Broad Institute Genomics Platform"/>
            <consortium name="The Broad Institute Genome Sequencing Center for Infectious Disease"/>
            <person name="Wu L."/>
            <person name="Ma J."/>
        </authorList>
    </citation>
    <scope>NUCLEOTIDE SEQUENCE [LARGE SCALE GENOMIC DNA]</scope>
    <source>
        <strain evidence="7">JCM 15672</strain>
    </source>
</reference>
<evidence type="ECO:0000256" key="1">
    <source>
        <dbReference type="ARBA" id="ARBA00022679"/>
    </source>
</evidence>
<dbReference type="NCBIfam" id="TIGR03552">
    <property type="entry name" value="F420_cofC"/>
    <property type="match status" value="1"/>
</dbReference>
<dbReference type="SUPFAM" id="SSF53448">
    <property type="entry name" value="Nucleotide-diphospho-sugar transferases"/>
    <property type="match status" value="1"/>
</dbReference>
<dbReference type="Proteomes" id="UP001501196">
    <property type="component" value="Unassembled WGS sequence"/>
</dbReference>
<protein>
    <submittedName>
        <fullName evidence="6">2-phospho-L-lactate guanylyltransferase</fullName>
    </submittedName>
</protein>
<dbReference type="EMBL" id="BAAAPW010000005">
    <property type="protein sequence ID" value="GAA2042804.1"/>
    <property type="molecule type" value="Genomic_DNA"/>
</dbReference>
<evidence type="ECO:0000313" key="7">
    <source>
        <dbReference type="Proteomes" id="UP001501196"/>
    </source>
</evidence>
<comment type="caution">
    <text evidence="6">The sequence shown here is derived from an EMBL/GenBank/DDBJ whole genome shotgun (WGS) entry which is preliminary data.</text>
</comment>
<proteinExistence type="predicted"/>
<dbReference type="PANTHER" id="PTHR40392:SF1">
    <property type="entry name" value="2-PHOSPHO-L-LACTATE GUANYLYLTRANSFERASE"/>
    <property type="match status" value="1"/>
</dbReference>
<evidence type="ECO:0000256" key="4">
    <source>
        <dbReference type="ARBA" id="ARBA00023134"/>
    </source>
</evidence>
<keyword evidence="4" id="KW-0342">GTP-binding</keyword>
<keyword evidence="1" id="KW-0808">Transferase</keyword>
<evidence type="ECO:0000313" key="6">
    <source>
        <dbReference type="EMBL" id="GAA2042804.1"/>
    </source>
</evidence>
<name>A0ABP5GA40_9MICO</name>
<feature type="region of interest" description="Disordered" evidence="5">
    <location>
        <begin position="1"/>
        <end position="23"/>
    </location>
</feature>
<evidence type="ECO:0000256" key="3">
    <source>
        <dbReference type="ARBA" id="ARBA00022741"/>
    </source>
</evidence>
<keyword evidence="7" id="KW-1185">Reference proteome</keyword>
<evidence type="ECO:0000256" key="2">
    <source>
        <dbReference type="ARBA" id="ARBA00022695"/>
    </source>
</evidence>
<gene>
    <name evidence="6" type="primary">cofC_2</name>
    <name evidence="6" type="ORF">GCM10009819_31620</name>
</gene>
<evidence type="ECO:0000256" key="5">
    <source>
        <dbReference type="SAM" id="MobiDB-lite"/>
    </source>
</evidence>